<evidence type="ECO:0000256" key="1">
    <source>
        <dbReference type="ARBA" id="ARBA00004651"/>
    </source>
</evidence>
<accession>A0A084AB96</accession>
<evidence type="ECO:0000313" key="13">
    <source>
        <dbReference type="EMBL" id="KEY62575.1"/>
    </source>
</evidence>
<comment type="subunit">
    <text evidence="3">The complex is composed of two ATP-binding proteins (HrtA), two transmembrane proteins (HrtB) and a solute-binding protein.</text>
</comment>
<gene>
    <name evidence="13" type="ORF">U725_01245</name>
</gene>
<evidence type="ECO:0000256" key="4">
    <source>
        <dbReference type="ARBA" id="ARBA00016962"/>
    </source>
</evidence>
<dbReference type="InterPro" id="IPR051125">
    <property type="entry name" value="ABC-4/HrtB_transporter"/>
</dbReference>
<feature type="transmembrane region" description="Helical" evidence="11">
    <location>
        <begin position="235"/>
        <end position="260"/>
    </location>
</feature>
<dbReference type="AlphaFoldDB" id="A0A084AB96"/>
<keyword evidence="6" id="KW-1003">Cell membrane</keyword>
<feature type="transmembrane region" description="Helical" evidence="11">
    <location>
        <begin position="280"/>
        <end position="310"/>
    </location>
</feature>
<evidence type="ECO:0000313" key="14">
    <source>
        <dbReference type="Proteomes" id="UP000028401"/>
    </source>
</evidence>
<evidence type="ECO:0000256" key="3">
    <source>
        <dbReference type="ARBA" id="ARBA00011131"/>
    </source>
</evidence>
<evidence type="ECO:0000256" key="11">
    <source>
        <dbReference type="SAM" id="Phobius"/>
    </source>
</evidence>
<dbReference type="EMBL" id="AZSI01000036">
    <property type="protein sequence ID" value="KEY62575.1"/>
    <property type="molecule type" value="Genomic_DNA"/>
</dbReference>
<proteinExistence type="inferred from homology"/>
<reference evidence="13 14" key="1">
    <citation type="submission" date="2014-06" db="EMBL/GenBank/DDBJ databases">
        <title>Draft genome sequence of the putrescine producing strain Lactococcus lactis subsp cremoris GE214.</title>
        <authorList>
            <person name="Ladero V."/>
            <person name="Linares D.M."/>
            <person name="del Rio B."/>
            <person name="Mayo B."/>
            <person name="Martin M.C."/>
            <person name="Fernandez M."/>
            <person name="Alvarez M.A."/>
        </authorList>
    </citation>
    <scope>NUCLEOTIDE SEQUENCE [LARGE SCALE GENOMIC DNA]</scope>
    <source>
        <strain evidence="13 14">GE214</strain>
    </source>
</reference>
<comment type="function">
    <text evidence="10">Part of the ABC transporter complex hrt involved in hemin import. Responsible for the translocation of the substrate across the membrane.</text>
</comment>
<evidence type="ECO:0000256" key="6">
    <source>
        <dbReference type="ARBA" id="ARBA00022475"/>
    </source>
</evidence>
<protein>
    <recommendedName>
        <fullName evidence="4">Putative hemin transport system permease protein HrtB</fullName>
    </recommendedName>
</protein>
<dbReference type="Pfam" id="PF02687">
    <property type="entry name" value="FtsX"/>
    <property type="match status" value="1"/>
</dbReference>
<keyword evidence="9 11" id="KW-0472">Membrane</keyword>
<evidence type="ECO:0000256" key="2">
    <source>
        <dbReference type="ARBA" id="ARBA00008697"/>
    </source>
</evidence>
<comment type="subcellular location">
    <subcellularLocation>
        <location evidence="1">Cell membrane</location>
        <topology evidence="1">Multi-pass membrane protein</topology>
    </subcellularLocation>
</comment>
<organism evidence="13 14">
    <name type="scientific">Lactococcus cremoris subsp. cremoris GE214</name>
    <dbReference type="NCBI Taxonomy" id="1415168"/>
    <lineage>
        <taxon>Bacteria</taxon>
        <taxon>Bacillati</taxon>
        <taxon>Bacillota</taxon>
        <taxon>Bacilli</taxon>
        <taxon>Lactobacillales</taxon>
        <taxon>Streptococcaceae</taxon>
        <taxon>Lactococcus</taxon>
        <taxon>Lactococcus cremoris subsp. cremoris</taxon>
    </lineage>
</organism>
<keyword evidence="5" id="KW-0813">Transport</keyword>
<comment type="caution">
    <text evidence="13">The sequence shown here is derived from an EMBL/GenBank/DDBJ whole genome shotgun (WGS) entry which is preliminary data.</text>
</comment>
<dbReference type="RefSeq" id="WP_011836165.1">
    <property type="nucleotide sequence ID" value="NZ_AZSI01000036.1"/>
</dbReference>
<dbReference type="PANTHER" id="PTHR43738">
    <property type="entry name" value="ABC TRANSPORTER, MEMBRANE PROTEIN"/>
    <property type="match status" value="1"/>
</dbReference>
<evidence type="ECO:0000256" key="5">
    <source>
        <dbReference type="ARBA" id="ARBA00022448"/>
    </source>
</evidence>
<feature type="domain" description="ABC3 transporter permease C-terminal" evidence="12">
    <location>
        <begin position="240"/>
        <end position="351"/>
    </location>
</feature>
<evidence type="ECO:0000256" key="10">
    <source>
        <dbReference type="ARBA" id="ARBA00024973"/>
    </source>
</evidence>
<dbReference type="Proteomes" id="UP000028401">
    <property type="component" value="Unassembled WGS sequence"/>
</dbReference>
<evidence type="ECO:0000256" key="8">
    <source>
        <dbReference type="ARBA" id="ARBA00022989"/>
    </source>
</evidence>
<sequence length="356" mass="38895">MFLAINEIRHSKLRYALVIGVMFLIAYLVFFLTGLAYGLAQENRMAVDKWNASDIFLSEKANDSLNMSMIDPDLANELAAKEKAVLAQAAGIIYDATDENKKQNVSFFGINSKEFLNPKVIEGKSFKSSGEVVADISLKKQYHYKIGDKVKLATNNEPLLIVGFTDNAKFNISPVLYTSMETFQTIRYGANSSFQPKTTYNAIVTRGKVSQQPKGLQKLSISKFIDKLPGYSAQVLTFGFMIGFLVVIAAVVIGIFIYVLTMQKIAIFGVMKAQGISSRFIANSVIAQTFILAVSGVTIGLLATIASALILPEAVPFQTNLLFFGVIALLMVLVAIIGALFSVRTIVKIDPLRAIG</sequence>
<feature type="transmembrane region" description="Helical" evidence="11">
    <location>
        <begin position="15"/>
        <end position="39"/>
    </location>
</feature>
<dbReference type="SMR" id="A0A084AB96"/>
<evidence type="ECO:0000256" key="7">
    <source>
        <dbReference type="ARBA" id="ARBA00022692"/>
    </source>
</evidence>
<keyword evidence="8 11" id="KW-1133">Transmembrane helix</keyword>
<evidence type="ECO:0000256" key="9">
    <source>
        <dbReference type="ARBA" id="ARBA00023136"/>
    </source>
</evidence>
<name>A0A084AB96_LACLC</name>
<feature type="transmembrane region" description="Helical" evidence="11">
    <location>
        <begin position="322"/>
        <end position="343"/>
    </location>
</feature>
<dbReference type="InterPro" id="IPR003838">
    <property type="entry name" value="ABC3_permease_C"/>
</dbReference>
<keyword evidence="7 11" id="KW-0812">Transmembrane</keyword>
<comment type="similarity">
    <text evidence="2">Belongs to the ABC-4 integral membrane protein family. HrtB subfamily.</text>
</comment>
<dbReference type="PATRIC" id="fig|1415168.3.peg.1319"/>
<dbReference type="PANTHER" id="PTHR43738:SF1">
    <property type="entry name" value="HEMIN TRANSPORT SYSTEM PERMEASE PROTEIN HRTB-RELATED"/>
    <property type="match status" value="1"/>
</dbReference>
<dbReference type="GO" id="GO:0005886">
    <property type="term" value="C:plasma membrane"/>
    <property type="evidence" value="ECO:0007669"/>
    <property type="project" value="UniProtKB-SubCell"/>
</dbReference>
<evidence type="ECO:0000259" key="12">
    <source>
        <dbReference type="Pfam" id="PF02687"/>
    </source>
</evidence>